<feature type="domain" description="Potassium channel tetramerisation-type BTB" evidence="1">
    <location>
        <begin position="162"/>
        <end position="218"/>
    </location>
</feature>
<dbReference type="PANTHER" id="PTHR14499:SF136">
    <property type="entry name" value="GH08630P"/>
    <property type="match status" value="1"/>
</dbReference>
<dbReference type="EMBL" id="KQ965759">
    <property type="protein sequence ID" value="KXS15871.1"/>
    <property type="molecule type" value="Genomic_DNA"/>
</dbReference>
<organism evidence="2 3">
    <name type="scientific">Gonapodya prolifera (strain JEL478)</name>
    <name type="common">Monoblepharis prolifera</name>
    <dbReference type="NCBI Taxonomy" id="1344416"/>
    <lineage>
        <taxon>Eukaryota</taxon>
        <taxon>Fungi</taxon>
        <taxon>Fungi incertae sedis</taxon>
        <taxon>Chytridiomycota</taxon>
        <taxon>Chytridiomycota incertae sedis</taxon>
        <taxon>Monoblepharidomycetes</taxon>
        <taxon>Monoblepharidales</taxon>
        <taxon>Gonapodyaceae</taxon>
        <taxon>Gonapodya</taxon>
    </lineage>
</organism>
<dbReference type="Gene3D" id="3.30.710.10">
    <property type="entry name" value="Potassium Channel Kv1.1, Chain A"/>
    <property type="match status" value="2"/>
</dbReference>
<evidence type="ECO:0000313" key="3">
    <source>
        <dbReference type="Proteomes" id="UP000070544"/>
    </source>
</evidence>
<name>A0A139AGD6_GONPJ</name>
<keyword evidence="3" id="KW-1185">Reference proteome</keyword>
<dbReference type="SUPFAM" id="SSF54695">
    <property type="entry name" value="POZ domain"/>
    <property type="match status" value="2"/>
</dbReference>
<dbReference type="InterPro" id="IPR003131">
    <property type="entry name" value="T1-type_BTB"/>
</dbReference>
<feature type="domain" description="Potassium channel tetramerisation-type BTB" evidence="1">
    <location>
        <begin position="13"/>
        <end position="67"/>
    </location>
</feature>
<accession>A0A139AGD6</accession>
<dbReference type="Pfam" id="PF02214">
    <property type="entry name" value="BTB_2"/>
    <property type="match status" value="2"/>
</dbReference>
<evidence type="ECO:0000313" key="2">
    <source>
        <dbReference type="EMBL" id="KXS15871.1"/>
    </source>
</evidence>
<protein>
    <recommendedName>
        <fullName evidence="1">Potassium channel tetramerisation-type BTB domain-containing protein</fullName>
    </recommendedName>
</protein>
<evidence type="ECO:0000259" key="1">
    <source>
        <dbReference type="Pfam" id="PF02214"/>
    </source>
</evidence>
<dbReference type="PANTHER" id="PTHR14499">
    <property type="entry name" value="POTASSIUM CHANNEL TETRAMERIZATION DOMAIN-CONTAINING"/>
    <property type="match status" value="1"/>
</dbReference>
<sequence>MFDTSSGWAPGGKDNQGRFVLDRNPNLFEVVLEWLRTGVVEFARAHVGIATMERVRAEADFFGLVNLTKEVQNVKRREESVTKEGGNRKTLFLRKLLDSHYILMCFINPSDTPSTDELEHLFNCHETYNSESDQPVKDVGAIRVFANQNGPEKRQLRRDTGNKGQRSWYFFERNPKLFEVVLEWLRSGVVHIGKDSEASEVTLVGVREEAEFLGLVNLAQEVQGMKMREESSVDEDGQYRKTLILMKCPLDDLMLMLMCYVNPRRLPSVDKIEQMFSLHGYIGNPVCYSKSFREVHRIQIIQHVNVYKTRTRSTHEWV</sequence>
<proteinExistence type="predicted"/>
<dbReference type="InterPro" id="IPR011333">
    <property type="entry name" value="SKP1/BTB/POZ_sf"/>
</dbReference>
<dbReference type="OrthoDB" id="6077599at2759"/>
<dbReference type="GO" id="GO:0051260">
    <property type="term" value="P:protein homooligomerization"/>
    <property type="evidence" value="ECO:0007669"/>
    <property type="project" value="InterPro"/>
</dbReference>
<reference evidence="2 3" key="1">
    <citation type="journal article" date="2015" name="Genome Biol. Evol.">
        <title>Phylogenomic analyses indicate that early fungi evolved digesting cell walls of algal ancestors of land plants.</title>
        <authorList>
            <person name="Chang Y."/>
            <person name="Wang S."/>
            <person name="Sekimoto S."/>
            <person name="Aerts A.L."/>
            <person name="Choi C."/>
            <person name="Clum A."/>
            <person name="LaButti K.M."/>
            <person name="Lindquist E.A."/>
            <person name="Yee Ngan C."/>
            <person name="Ohm R.A."/>
            <person name="Salamov A.A."/>
            <person name="Grigoriev I.V."/>
            <person name="Spatafora J.W."/>
            <person name="Berbee M.L."/>
        </authorList>
    </citation>
    <scope>NUCLEOTIDE SEQUENCE [LARGE SCALE GENOMIC DNA]</scope>
    <source>
        <strain evidence="2 3">JEL478</strain>
    </source>
</reference>
<dbReference type="AlphaFoldDB" id="A0A139AGD6"/>
<gene>
    <name evidence="2" type="ORF">M427DRAFT_44236</name>
</gene>
<dbReference type="Proteomes" id="UP000070544">
    <property type="component" value="Unassembled WGS sequence"/>
</dbReference>